<proteinExistence type="predicted"/>
<evidence type="ECO:0000256" key="1">
    <source>
        <dbReference type="SAM" id="MobiDB-lite"/>
    </source>
</evidence>
<feature type="region of interest" description="Disordered" evidence="1">
    <location>
        <begin position="321"/>
        <end position="359"/>
    </location>
</feature>
<evidence type="ECO:0000313" key="4">
    <source>
        <dbReference type="Proteomes" id="UP000554235"/>
    </source>
</evidence>
<name>A0A8H4PDS6_9HYPO</name>
<comment type="caution">
    <text evidence="3">The sequence shown here is derived from an EMBL/GenBank/DDBJ whole genome shotgun (WGS) entry which is preliminary data.</text>
</comment>
<feature type="chain" id="PRO_5034868463" evidence="2">
    <location>
        <begin position="19"/>
        <end position="369"/>
    </location>
</feature>
<evidence type="ECO:0000313" key="3">
    <source>
        <dbReference type="EMBL" id="KAF4467178.1"/>
    </source>
</evidence>
<feature type="compositionally biased region" description="Acidic residues" evidence="1">
    <location>
        <begin position="335"/>
        <end position="353"/>
    </location>
</feature>
<accession>A0A8H4PDS6</accession>
<feature type="signal peptide" evidence="2">
    <location>
        <begin position="1"/>
        <end position="18"/>
    </location>
</feature>
<protein>
    <submittedName>
        <fullName evidence="3">Uncharacterized protein</fullName>
    </submittedName>
</protein>
<reference evidence="3 4" key="1">
    <citation type="submission" date="2020-01" db="EMBL/GenBank/DDBJ databases">
        <title>Identification and distribution of gene clusters putatively required for synthesis of sphingolipid metabolism inhibitors in phylogenetically diverse species of the filamentous fungus Fusarium.</title>
        <authorList>
            <person name="Kim H.-S."/>
            <person name="Busman M."/>
            <person name="Brown D.W."/>
            <person name="Divon H."/>
            <person name="Uhlig S."/>
            <person name="Proctor R.H."/>
        </authorList>
    </citation>
    <scope>NUCLEOTIDE SEQUENCE [LARGE SCALE GENOMIC DNA]</scope>
    <source>
        <strain evidence="3 4">NRRL 20459</strain>
    </source>
</reference>
<keyword evidence="4" id="KW-1185">Reference proteome</keyword>
<dbReference type="EMBL" id="JAADYS010000776">
    <property type="protein sequence ID" value="KAF4467178.1"/>
    <property type="molecule type" value="Genomic_DNA"/>
</dbReference>
<dbReference type="OrthoDB" id="3886018at2759"/>
<dbReference type="AlphaFoldDB" id="A0A8H4PDS6"/>
<feature type="compositionally biased region" description="Polar residues" evidence="1">
    <location>
        <begin position="321"/>
        <end position="331"/>
    </location>
</feature>
<gene>
    <name evidence="3" type="ORF">FALBO_5961</name>
</gene>
<organism evidence="3 4">
    <name type="scientific">Fusarium albosuccineum</name>
    <dbReference type="NCBI Taxonomy" id="1237068"/>
    <lineage>
        <taxon>Eukaryota</taxon>
        <taxon>Fungi</taxon>
        <taxon>Dikarya</taxon>
        <taxon>Ascomycota</taxon>
        <taxon>Pezizomycotina</taxon>
        <taxon>Sordariomycetes</taxon>
        <taxon>Hypocreomycetidae</taxon>
        <taxon>Hypocreales</taxon>
        <taxon>Nectriaceae</taxon>
        <taxon>Fusarium</taxon>
        <taxon>Fusarium decemcellulare species complex</taxon>
    </lineage>
</organism>
<sequence length="369" mass="41265">MHFKRLLLNLSLFGLAVARTYPNEQPRDNALVARSKNALAGLPFSHLFTRQEEIEEEDDEDACLPQACRGDSNCRSTTKKNAPRHINYARGDVDASSTVNETDENLFGLFKRDIDRPEQGGIDAWFSQQWDRDDMTEVPLEDDRQSSRNQKWDGGARKVGIKGMCGCTSVIIADKKGAYMSHFWENRHFKMFEAGRQDEFIPEVIEELENAIGCGDFDKRRDRHTKVAIYTKADSTTGKPRFPKSVDRVKQTLVEKIPGLKKKHIAVIPYHAAKDKSSDNSVADGKVIVAYDPAAEEGKAGFDVWAGTIFDKDKLVPATENNAPVISTRWNSDGSESDPGEDSGPDQDDEEGVADTNNGKCTWSWCTIL</sequence>
<dbReference type="Proteomes" id="UP000554235">
    <property type="component" value="Unassembled WGS sequence"/>
</dbReference>
<evidence type="ECO:0000256" key="2">
    <source>
        <dbReference type="SAM" id="SignalP"/>
    </source>
</evidence>
<keyword evidence="2" id="KW-0732">Signal</keyword>